<evidence type="ECO:0000313" key="13">
    <source>
        <dbReference type="EMBL" id="KAJ7361364.1"/>
    </source>
</evidence>
<dbReference type="Proteomes" id="UP001218218">
    <property type="component" value="Unassembled WGS sequence"/>
</dbReference>
<evidence type="ECO:0000256" key="4">
    <source>
        <dbReference type="ARBA" id="ARBA00005028"/>
    </source>
</evidence>
<keyword evidence="6" id="KW-0299">Galactose metabolism</keyword>
<dbReference type="GO" id="GO:0003978">
    <property type="term" value="F:UDP-glucose 4-epimerase activity"/>
    <property type="evidence" value="ECO:0007669"/>
    <property type="project" value="UniProtKB-EC"/>
</dbReference>
<comment type="similarity">
    <text evidence="9">In the N-terminal section; belongs to the NAD(P)-dependent epimerase/dehydratase family.</text>
</comment>
<accession>A0AAD7ALM5</accession>
<keyword evidence="13" id="KW-0648">Protein biosynthesis</keyword>
<dbReference type="Gene3D" id="3.40.50.720">
    <property type="entry name" value="NAD(P)-binding Rossmann-like Domain"/>
    <property type="match status" value="1"/>
</dbReference>
<comment type="pathway">
    <text evidence="4">Carbohydrate metabolism; hexose metabolism.</text>
</comment>
<dbReference type="Pfam" id="PF11957">
    <property type="entry name" value="efThoc1"/>
    <property type="match status" value="1"/>
</dbReference>
<evidence type="ECO:0000256" key="9">
    <source>
        <dbReference type="ARBA" id="ARBA00037955"/>
    </source>
</evidence>
<dbReference type="InterPro" id="IPR005886">
    <property type="entry name" value="UDP_G4E"/>
</dbReference>
<comment type="function">
    <text evidence="8">Mutarotase converts alpha-aldose to the beta-anomer. It is active on D-glucose, L-arabinose, D-xylose, D-galactose, maltose and lactose.</text>
</comment>
<dbReference type="NCBIfam" id="TIGR01179">
    <property type="entry name" value="galE"/>
    <property type="match status" value="1"/>
</dbReference>
<evidence type="ECO:0000256" key="6">
    <source>
        <dbReference type="ARBA" id="ARBA00023144"/>
    </source>
</evidence>
<protein>
    <submittedName>
        <fullName evidence="13">THO complex subunit 1 transcription elongation factor-domain-containing protein</fullName>
    </submittedName>
</protein>
<reference evidence="13" key="1">
    <citation type="submission" date="2023-03" db="EMBL/GenBank/DDBJ databases">
        <title>Massive genome expansion in bonnet fungi (Mycena s.s.) driven by repeated elements and novel gene families across ecological guilds.</title>
        <authorList>
            <consortium name="Lawrence Berkeley National Laboratory"/>
            <person name="Harder C.B."/>
            <person name="Miyauchi S."/>
            <person name="Viragh M."/>
            <person name="Kuo A."/>
            <person name="Thoen E."/>
            <person name="Andreopoulos B."/>
            <person name="Lu D."/>
            <person name="Skrede I."/>
            <person name="Drula E."/>
            <person name="Henrissat B."/>
            <person name="Morin E."/>
            <person name="Kohler A."/>
            <person name="Barry K."/>
            <person name="LaButti K."/>
            <person name="Morin E."/>
            <person name="Salamov A."/>
            <person name="Lipzen A."/>
            <person name="Mereny Z."/>
            <person name="Hegedus B."/>
            <person name="Baldrian P."/>
            <person name="Stursova M."/>
            <person name="Weitz H."/>
            <person name="Taylor A."/>
            <person name="Grigoriev I.V."/>
            <person name="Nagy L.G."/>
            <person name="Martin F."/>
            <person name="Kauserud H."/>
        </authorList>
    </citation>
    <scope>NUCLEOTIDE SEQUENCE</scope>
    <source>
        <strain evidence="13">CBHHK002</strain>
    </source>
</reference>
<keyword evidence="7" id="KW-0413">Isomerase</keyword>
<dbReference type="InterPro" id="IPR001509">
    <property type="entry name" value="Epimerase_deHydtase"/>
</dbReference>
<sequence>MGMASLASNLNRLLKSLPPSPPQAKFDELVKKTLLDTQEKSSPENRKSQWEYLLKNAVFDLACTEGKALKEENTKYYSRLRDRLDLVLTFTEHEACDQTLPFTILEDLLETQTIASCSHIFSWIEERAERLTVGLVPAKGKALTLLRTLNDLLRRLSKMGSTTIFCGRILTFLSGVFPLGERSGVNLRGEYGPTWEGVKAASQSEPPGEDVVMADAKESEKEEDKMQVDDESKKPAAEDQKDDFYNTFWSLQLPFSKPPLFAQPNTFDEFKDAVNKVIPVIREATAKERAMMGSRVGGSVSLKRKREPDAEESSTVTEYFFAKFLTSPDLLDLEIADTHFRRQFLFQLAILLSHLQTFTKAAKAEWATPRNRSLQMEFVLEPVQAEWVQETYMKVMEELKQTAPNGRAFAETVSAILEREKNWVKWKNELCTAFDKEPWSADVDGKKVGLEEATRSVRQKMREPPEEWPWALGSEALTEIWELGYRDLNDLQNPFQAGDVKDFHKKIKLEDAKISMRQKQLAKLAAAAEARAAAATAAQAKTKAEADATMDVVPPAAADTSARPPAPTNPAGSPIHPSLPAKPGSPTVDTPTATPIAAPVPPAPVPAPAPPAPSTDDQIIKLEENKQRWAWLALRTARDHHLQHFGKIGTGDIELLAKEIEAEKRVPKGEELAVAEEVGLVGSASPMTSSSKILVAASDMVTPDVASGQKTEDGDVKMESSRTAPSSSSHLAMSQSTPLQVALLPLVPASSNHCTESPCHRRCRLHRLFRSHVIYTLQKTRRYKVISLDNGHNSHPNALSRVSALSRSELPADASERDIETTEIESHQVDLTRRDEIRTVFEKYGKGGIWGVVHIAAYKAVGESVEIPLTYYENNVAATLFLLQTMQEFDCTRIVYSSSATVYGIPPTIPIPETTRLKADSPYGKTKVMSETMLDDLCHADPKWSAIALRYFNPAGAHPSGQIGEDPKGRPGNLLPLLAHMAIGRVDAATLKVFGNDYPTPDGTCVRDYLHVLDLASGHLLALEALDAKSKVFDSTPEARYKGYNLGQGKGISVLEIIQAMRKATGFDFKYEIIGRRRGDVPDLTADPALAEKELGFKANQDLSVMCRDLWNFQSKNPEGYGKFE</sequence>
<feature type="compositionally biased region" description="Pro residues" evidence="11">
    <location>
        <begin position="598"/>
        <end position="613"/>
    </location>
</feature>
<dbReference type="Pfam" id="PF01370">
    <property type="entry name" value="Epimerase"/>
    <property type="match status" value="1"/>
</dbReference>
<comment type="catalytic activity">
    <reaction evidence="1">
        <text>UDP-alpha-D-glucose = UDP-alpha-D-galactose</text>
        <dbReference type="Rhea" id="RHEA:22168"/>
        <dbReference type="ChEBI" id="CHEBI:58885"/>
        <dbReference type="ChEBI" id="CHEBI:66914"/>
        <dbReference type="EC" id="5.1.3.2"/>
    </reaction>
</comment>
<keyword evidence="14" id="KW-1185">Reference proteome</keyword>
<evidence type="ECO:0000256" key="5">
    <source>
        <dbReference type="ARBA" id="ARBA00023027"/>
    </source>
</evidence>
<dbReference type="GO" id="GO:0003746">
    <property type="term" value="F:translation elongation factor activity"/>
    <property type="evidence" value="ECO:0007669"/>
    <property type="project" value="UniProtKB-KW"/>
</dbReference>
<feature type="compositionally biased region" description="Low complexity" evidence="11">
    <location>
        <begin position="586"/>
        <end position="597"/>
    </location>
</feature>
<evidence type="ECO:0000256" key="8">
    <source>
        <dbReference type="ARBA" id="ARBA00037676"/>
    </source>
</evidence>
<dbReference type="GO" id="GO:0006012">
    <property type="term" value="P:galactose metabolic process"/>
    <property type="evidence" value="ECO:0007669"/>
    <property type="project" value="UniProtKB-KW"/>
</dbReference>
<comment type="pathway">
    <text evidence="3">Carbohydrate metabolism; galactose metabolism.</text>
</comment>
<evidence type="ECO:0000256" key="7">
    <source>
        <dbReference type="ARBA" id="ARBA00023235"/>
    </source>
</evidence>
<comment type="similarity">
    <text evidence="10">In the C-terminal section; belongs to the aldose epimerase family.</text>
</comment>
<comment type="caution">
    <text evidence="13">The sequence shown here is derived from an EMBL/GenBank/DDBJ whole genome shotgun (WGS) entry which is preliminary data.</text>
</comment>
<dbReference type="Gene3D" id="3.90.25.10">
    <property type="entry name" value="UDP-galactose 4-epimerase, domain 1"/>
    <property type="match status" value="1"/>
</dbReference>
<keyword evidence="5" id="KW-0520">NAD</keyword>
<evidence type="ECO:0000313" key="14">
    <source>
        <dbReference type="Proteomes" id="UP001218218"/>
    </source>
</evidence>
<feature type="region of interest" description="Disordered" evidence="11">
    <location>
        <begin position="556"/>
        <end position="616"/>
    </location>
</feature>
<evidence type="ECO:0000256" key="11">
    <source>
        <dbReference type="SAM" id="MobiDB-lite"/>
    </source>
</evidence>
<evidence type="ECO:0000256" key="1">
    <source>
        <dbReference type="ARBA" id="ARBA00000083"/>
    </source>
</evidence>
<dbReference type="PANTHER" id="PTHR43725">
    <property type="entry name" value="UDP-GLUCOSE 4-EPIMERASE"/>
    <property type="match status" value="1"/>
</dbReference>
<dbReference type="SUPFAM" id="SSF51735">
    <property type="entry name" value="NAD(P)-binding Rossmann-fold domains"/>
    <property type="match status" value="1"/>
</dbReference>
<dbReference type="EMBL" id="JARIHO010000005">
    <property type="protein sequence ID" value="KAJ7361364.1"/>
    <property type="molecule type" value="Genomic_DNA"/>
</dbReference>
<evidence type="ECO:0000256" key="2">
    <source>
        <dbReference type="ARBA" id="ARBA00001911"/>
    </source>
</evidence>
<feature type="region of interest" description="Disordered" evidence="11">
    <location>
        <begin position="198"/>
        <end position="237"/>
    </location>
</feature>
<evidence type="ECO:0000259" key="12">
    <source>
        <dbReference type="Pfam" id="PF01370"/>
    </source>
</evidence>
<feature type="compositionally biased region" description="Polar residues" evidence="11">
    <location>
        <begin position="721"/>
        <end position="731"/>
    </location>
</feature>
<dbReference type="AlphaFoldDB" id="A0AAD7ALM5"/>
<evidence type="ECO:0000256" key="3">
    <source>
        <dbReference type="ARBA" id="ARBA00004947"/>
    </source>
</evidence>
<dbReference type="GO" id="GO:0005829">
    <property type="term" value="C:cytosol"/>
    <property type="evidence" value="ECO:0007669"/>
    <property type="project" value="TreeGrafter"/>
</dbReference>
<evidence type="ECO:0000256" key="10">
    <source>
        <dbReference type="ARBA" id="ARBA00038238"/>
    </source>
</evidence>
<comment type="cofactor">
    <cofactor evidence="2">
        <name>NAD(+)</name>
        <dbReference type="ChEBI" id="CHEBI:57540"/>
    </cofactor>
</comment>
<dbReference type="InterPro" id="IPR021861">
    <property type="entry name" value="THO_THOC1"/>
</dbReference>
<proteinExistence type="inferred from homology"/>
<feature type="compositionally biased region" description="Basic and acidic residues" evidence="11">
    <location>
        <begin position="710"/>
        <end position="720"/>
    </location>
</feature>
<keyword evidence="13" id="KW-0251">Elongation factor</keyword>
<keyword evidence="6" id="KW-0119">Carbohydrate metabolism</keyword>
<feature type="compositionally biased region" description="Basic and acidic residues" evidence="11">
    <location>
        <begin position="215"/>
        <end position="237"/>
    </location>
</feature>
<dbReference type="PANTHER" id="PTHR43725:SF47">
    <property type="entry name" value="UDP-GLUCOSE 4-EPIMERASE"/>
    <property type="match status" value="1"/>
</dbReference>
<dbReference type="CDD" id="cd05247">
    <property type="entry name" value="UDP_G4E_1_SDR_e"/>
    <property type="match status" value="1"/>
</dbReference>
<gene>
    <name evidence="13" type="ORF">DFH08DRAFT_768277</name>
</gene>
<dbReference type="InterPro" id="IPR036291">
    <property type="entry name" value="NAD(P)-bd_dom_sf"/>
</dbReference>
<name>A0AAD7ALM5_9AGAR</name>
<organism evidence="13 14">
    <name type="scientific">Mycena albidolilacea</name>
    <dbReference type="NCBI Taxonomy" id="1033008"/>
    <lineage>
        <taxon>Eukaryota</taxon>
        <taxon>Fungi</taxon>
        <taxon>Dikarya</taxon>
        <taxon>Basidiomycota</taxon>
        <taxon>Agaricomycotina</taxon>
        <taxon>Agaricomycetes</taxon>
        <taxon>Agaricomycetidae</taxon>
        <taxon>Agaricales</taxon>
        <taxon>Marasmiineae</taxon>
        <taxon>Mycenaceae</taxon>
        <taxon>Mycena</taxon>
    </lineage>
</organism>
<feature type="domain" description="NAD-dependent epimerase/dehydratase" evidence="12">
    <location>
        <begin position="774"/>
        <end position="1029"/>
    </location>
</feature>
<feature type="region of interest" description="Disordered" evidence="11">
    <location>
        <begin position="703"/>
        <end position="731"/>
    </location>
</feature>